<dbReference type="Proteomes" id="UP000008694">
    <property type="component" value="Unassembled WGS sequence"/>
</dbReference>
<keyword evidence="3" id="KW-1185">Reference proteome</keyword>
<feature type="region of interest" description="Disordered" evidence="1">
    <location>
        <begin position="174"/>
        <end position="220"/>
    </location>
</feature>
<feature type="compositionally biased region" description="Basic and acidic residues" evidence="1">
    <location>
        <begin position="13"/>
        <end position="25"/>
    </location>
</feature>
<evidence type="ECO:0000256" key="1">
    <source>
        <dbReference type="SAM" id="MobiDB-lite"/>
    </source>
</evidence>
<accession>D7MXN2</accession>
<protein>
    <submittedName>
        <fullName evidence="2">Uncharacterized protein</fullName>
    </submittedName>
</protein>
<feature type="compositionally biased region" description="Polar residues" evidence="1">
    <location>
        <begin position="26"/>
        <end position="37"/>
    </location>
</feature>
<evidence type="ECO:0000313" key="3">
    <source>
        <dbReference type="Proteomes" id="UP000008694"/>
    </source>
</evidence>
<feature type="compositionally biased region" description="Polar residues" evidence="1">
    <location>
        <begin position="181"/>
        <end position="191"/>
    </location>
</feature>
<dbReference type="HOGENOM" id="CLU_089190_0_0_1"/>
<dbReference type="STRING" id="81972.D7MXN2"/>
<evidence type="ECO:0000313" key="2">
    <source>
        <dbReference type="EMBL" id="EFH38700.1"/>
    </source>
</evidence>
<gene>
    <name evidence="2" type="ORF">ARALYDRAFT_359610</name>
</gene>
<dbReference type="EMBL" id="GL349036">
    <property type="protein sequence ID" value="EFH38700.1"/>
    <property type="molecule type" value="Genomic_DNA"/>
</dbReference>
<name>D7MXN2_ARALL</name>
<reference evidence="3" key="1">
    <citation type="journal article" date="2011" name="Nat. Genet.">
        <title>The Arabidopsis lyrata genome sequence and the basis of rapid genome size change.</title>
        <authorList>
            <person name="Hu T.T."/>
            <person name="Pattyn P."/>
            <person name="Bakker E.G."/>
            <person name="Cao J."/>
            <person name="Cheng J.-F."/>
            <person name="Clark R.M."/>
            <person name="Fahlgren N."/>
            <person name="Fawcett J.A."/>
            <person name="Grimwood J."/>
            <person name="Gundlach H."/>
            <person name="Haberer G."/>
            <person name="Hollister J.D."/>
            <person name="Ossowski S."/>
            <person name="Ottilar R.P."/>
            <person name="Salamov A.A."/>
            <person name="Schneeberger K."/>
            <person name="Spannagl M."/>
            <person name="Wang X."/>
            <person name="Yang L."/>
            <person name="Nasrallah M.E."/>
            <person name="Bergelson J."/>
            <person name="Carrington J.C."/>
            <person name="Gaut B.S."/>
            <person name="Schmutz J."/>
            <person name="Mayer K.F.X."/>
            <person name="Van de Peer Y."/>
            <person name="Grigoriev I.V."/>
            <person name="Nordborg M."/>
            <person name="Weigel D."/>
            <person name="Guo Y.-L."/>
        </authorList>
    </citation>
    <scope>NUCLEOTIDE SEQUENCE [LARGE SCALE GENOMIC DNA]</scope>
    <source>
        <strain evidence="3">cv. MN47</strain>
    </source>
</reference>
<dbReference type="Gramene" id="fgenesh1_pg.C_scaffold_472000001">
    <property type="protein sequence ID" value="fgenesh1_pg.C_scaffold_472000001"/>
    <property type="gene ID" value="fgenesh1_pg.C_scaffold_472000001"/>
</dbReference>
<feature type="compositionally biased region" description="Acidic residues" evidence="1">
    <location>
        <begin position="1"/>
        <end position="12"/>
    </location>
</feature>
<dbReference type="Gene3D" id="1.10.287.1490">
    <property type="match status" value="1"/>
</dbReference>
<proteinExistence type="predicted"/>
<sequence>MSEDKESDAVAEEESHVQEDDRNDASNENLTTENDDQLLQTIAELRIENDFLRSQFKDQVEQSRSHQVEADQLKQLQEQVASLSREIDVEKQTRVAAEQALEHLREAYSEADAKAQDYSTKFSQVEQKLDQEIKERDEKYADLDAKFTRLHKRAKQRIQEIQKEKDDLDARFREVNETAERASSQHSSMQQELERTRQQANEALKAMDAERQQLRSANNK</sequence>
<organism evidence="3">
    <name type="scientific">Arabidopsis lyrata subsp. lyrata</name>
    <name type="common">Lyre-leaved rock-cress</name>
    <dbReference type="NCBI Taxonomy" id="81972"/>
    <lineage>
        <taxon>Eukaryota</taxon>
        <taxon>Viridiplantae</taxon>
        <taxon>Streptophyta</taxon>
        <taxon>Embryophyta</taxon>
        <taxon>Tracheophyta</taxon>
        <taxon>Spermatophyta</taxon>
        <taxon>Magnoliopsida</taxon>
        <taxon>eudicotyledons</taxon>
        <taxon>Gunneridae</taxon>
        <taxon>Pentapetalae</taxon>
        <taxon>rosids</taxon>
        <taxon>malvids</taxon>
        <taxon>Brassicales</taxon>
        <taxon>Brassicaceae</taxon>
        <taxon>Camelineae</taxon>
        <taxon>Arabidopsis</taxon>
    </lineage>
</organism>
<feature type="region of interest" description="Disordered" evidence="1">
    <location>
        <begin position="1"/>
        <end position="37"/>
    </location>
</feature>
<dbReference type="AlphaFoldDB" id="D7MXN2"/>